<keyword evidence="8 10" id="KW-1133">Transmembrane helix</keyword>
<evidence type="ECO:0000256" key="9">
    <source>
        <dbReference type="ARBA" id="ARBA00023136"/>
    </source>
</evidence>
<dbReference type="Pfam" id="PF00005">
    <property type="entry name" value="ABC_tran"/>
    <property type="match status" value="2"/>
</dbReference>
<reference evidence="12" key="1">
    <citation type="submission" date="2020-05" db="EMBL/GenBank/DDBJ databases">
        <authorList>
            <person name="Chiriac C."/>
            <person name="Salcher M."/>
            <person name="Ghai R."/>
            <person name="Kavagutti S V."/>
        </authorList>
    </citation>
    <scope>NUCLEOTIDE SEQUENCE</scope>
</reference>
<dbReference type="InterPro" id="IPR003593">
    <property type="entry name" value="AAA+_ATPase"/>
</dbReference>
<evidence type="ECO:0000256" key="10">
    <source>
        <dbReference type="SAM" id="Phobius"/>
    </source>
</evidence>
<evidence type="ECO:0000313" key="12">
    <source>
        <dbReference type="EMBL" id="CAB4927391.1"/>
    </source>
</evidence>
<dbReference type="CDD" id="cd03215">
    <property type="entry name" value="ABC_Carb_Monos_II"/>
    <property type="match status" value="1"/>
</dbReference>
<dbReference type="InterPro" id="IPR027417">
    <property type="entry name" value="P-loop_NTPase"/>
</dbReference>
<dbReference type="SUPFAM" id="SSF52540">
    <property type="entry name" value="P-loop containing nucleoside triphosphate hydrolases"/>
    <property type="match status" value="2"/>
</dbReference>
<name>A0A6J7I9S2_9ZZZZ</name>
<feature type="transmembrane region" description="Helical" evidence="10">
    <location>
        <begin position="526"/>
        <end position="545"/>
    </location>
</feature>
<evidence type="ECO:0000259" key="11">
    <source>
        <dbReference type="PROSITE" id="PS50893"/>
    </source>
</evidence>
<proteinExistence type="predicted"/>
<evidence type="ECO:0000256" key="7">
    <source>
        <dbReference type="ARBA" id="ARBA00022840"/>
    </source>
</evidence>
<evidence type="ECO:0000256" key="2">
    <source>
        <dbReference type="ARBA" id="ARBA00022448"/>
    </source>
</evidence>
<protein>
    <submittedName>
        <fullName evidence="12">Unannotated protein</fullName>
    </submittedName>
</protein>
<dbReference type="CDD" id="cd06579">
    <property type="entry name" value="TM_PBP1_transp_AraH_like"/>
    <property type="match status" value="1"/>
</dbReference>
<organism evidence="12">
    <name type="scientific">freshwater metagenome</name>
    <dbReference type="NCBI Taxonomy" id="449393"/>
    <lineage>
        <taxon>unclassified sequences</taxon>
        <taxon>metagenomes</taxon>
        <taxon>ecological metagenomes</taxon>
    </lineage>
</organism>
<evidence type="ECO:0000256" key="8">
    <source>
        <dbReference type="ARBA" id="ARBA00022989"/>
    </source>
</evidence>
<feature type="domain" description="ABC transporter" evidence="11">
    <location>
        <begin position="13"/>
        <end position="248"/>
    </location>
</feature>
<keyword evidence="9 10" id="KW-0472">Membrane</keyword>
<dbReference type="Gene3D" id="3.40.50.300">
    <property type="entry name" value="P-loop containing nucleotide triphosphate hydrolases"/>
    <property type="match status" value="2"/>
</dbReference>
<feature type="transmembrane region" description="Helical" evidence="10">
    <location>
        <begin position="676"/>
        <end position="697"/>
    </location>
</feature>
<dbReference type="PROSITE" id="PS50893">
    <property type="entry name" value="ABC_TRANSPORTER_2"/>
    <property type="match status" value="2"/>
</dbReference>
<dbReference type="GO" id="GO:0022857">
    <property type="term" value="F:transmembrane transporter activity"/>
    <property type="evidence" value="ECO:0007669"/>
    <property type="project" value="InterPro"/>
</dbReference>
<dbReference type="PANTHER" id="PTHR43790">
    <property type="entry name" value="CARBOHYDRATE TRANSPORT ATP-BINDING PROTEIN MG119-RELATED"/>
    <property type="match status" value="1"/>
</dbReference>
<feature type="transmembrane region" description="Helical" evidence="10">
    <location>
        <begin position="608"/>
        <end position="627"/>
    </location>
</feature>
<dbReference type="InterPro" id="IPR017871">
    <property type="entry name" value="ABC_transporter-like_CS"/>
</dbReference>
<evidence type="ECO:0000256" key="6">
    <source>
        <dbReference type="ARBA" id="ARBA00022741"/>
    </source>
</evidence>
<sequence length="834" mass="87576">MSEGSAPAFGAALTFQGISKAFPGVQALSDISLVVFRGEVHAIVGENGAGKSTLMGIASGAQAADSGVVIIDGHVLSHASPNVARNFGLAIVRQEPALMPDLSVAENLAVGVSKDQRPGWPKISRWSKDRLAVWAKNRAIDPRTPARELDPAARFMVEISKAISQNPRVLLLDEPTESLGLEEIEILFARVRALADTGTAVVYISHRIPDVLRISDRVSVLRDGVLRGTHQTADVSEDQIVEAIVGTPLEMVFPPKRATDAQPVDPVLQVTEFSGDHFGSIDFVAHAGEIIGISGVEGNGQRETIRALAGLIQSKGVVAVDGKAVRLSSAMSAESAGLAYLPADRKNEGILPTLSVRENISATTIGEVSRLGFLSSRREYERASESAAALDVKTPSLETTIESLSGGNQQKVVFARALLSTPRVILAHEPTQGVDVGARLGIYRLLRNAVNDGATAVVVSSDAAELEGLCDRVLVMSRGTIARELTGDMVTEHAMTQAALTANTAHKSGPIATQSSWLRRVLRGDLAPAALVACAIALLGLYTALHNDRYASAGSFNSMLTLFAVLAFAAMAQQMIMITGGIDLSVGPLMTFVLVVGSFVLLPDSSPLILLLGFLLLLGICCLVGFLNWFPSLFGIPSFLVTLVTFTALSGFSLLLRPTYGGAFAPGILTFLRSSIGWLPWAAVAAVVCALGLEIVLRRTPWGAQLRAIGSGEKAAHDVGIRVRWIRLSAHLAAGALVFIAGMLLIGQIGSGDATVGSTYTLAGITAAILGGASIFGGRGAFIGALAGALLIQQINTSTIFLGIEIAWQYFLLGGLTLIAAGFYSKVRGGRNHG</sequence>
<dbReference type="SMART" id="SM00382">
    <property type="entry name" value="AAA"/>
    <property type="match status" value="2"/>
</dbReference>
<dbReference type="InterPro" id="IPR001851">
    <property type="entry name" value="ABC_transp_permease"/>
</dbReference>
<feature type="transmembrane region" description="Helical" evidence="10">
    <location>
        <begin position="762"/>
        <end position="792"/>
    </location>
</feature>
<evidence type="ECO:0000256" key="4">
    <source>
        <dbReference type="ARBA" id="ARBA00022692"/>
    </source>
</evidence>
<evidence type="ECO:0000256" key="1">
    <source>
        <dbReference type="ARBA" id="ARBA00004651"/>
    </source>
</evidence>
<keyword evidence="7" id="KW-0067">ATP-binding</keyword>
<dbReference type="InterPro" id="IPR050107">
    <property type="entry name" value="ABC_carbohydrate_import_ATPase"/>
</dbReference>
<dbReference type="InterPro" id="IPR003439">
    <property type="entry name" value="ABC_transporter-like_ATP-bd"/>
</dbReference>
<dbReference type="Pfam" id="PF02653">
    <property type="entry name" value="BPD_transp_2"/>
    <property type="match status" value="1"/>
</dbReference>
<dbReference type="CDD" id="cd03216">
    <property type="entry name" value="ABC_Carb_Monos_I"/>
    <property type="match status" value="1"/>
</dbReference>
<keyword evidence="4 10" id="KW-0812">Transmembrane</keyword>
<feature type="domain" description="ABC transporter" evidence="11">
    <location>
        <begin position="262"/>
        <end position="503"/>
    </location>
</feature>
<feature type="transmembrane region" description="Helical" evidence="10">
    <location>
        <begin position="551"/>
        <end position="572"/>
    </location>
</feature>
<keyword evidence="6" id="KW-0547">Nucleotide-binding</keyword>
<evidence type="ECO:0000256" key="5">
    <source>
        <dbReference type="ARBA" id="ARBA00022737"/>
    </source>
</evidence>
<feature type="transmembrane region" description="Helical" evidence="10">
    <location>
        <begin position="732"/>
        <end position="750"/>
    </location>
</feature>
<dbReference type="EMBL" id="CAFBNE010000001">
    <property type="protein sequence ID" value="CAB4927391.1"/>
    <property type="molecule type" value="Genomic_DNA"/>
</dbReference>
<comment type="subcellular location">
    <subcellularLocation>
        <location evidence="1">Cell membrane</location>
        <topology evidence="1">Multi-pass membrane protein</topology>
    </subcellularLocation>
</comment>
<keyword evidence="3" id="KW-1003">Cell membrane</keyword>
<feature type="transmembrane region" description="Helical" evidence="10">
    <location>
        <begin position="799"/>
        <end position="824"/>
    </location>
</feature>
<dbReference type="GO" id="GO:0005886">
    <property type="term" value="C:plasma membrane"/>
    <property type="evidence" value="ECO:0007669"/>
    <property type="project" value="UniProtKB-SubCell"/>
</dbReference>
<accession>A0A6J7I9S2</accession>
<feature type="transmembrane region" description="Helical" evidence="10">
    <location>
        <begin position="634"/>
        <end position="656"/>
    </location>
</feature>
<evidence type="ECO:0000256" key="3">
    <source>
        <dbReference type="ARBA" id="ARBA00022475"/>
    </source>
</evidence>
<gene>
    <name evidence="12" type="ORF">UFOPK3772_00041</name>
</gene>
<dbReference type="PROSITE" id="PS00211">
    <property type="entry name" value="ABC_TRANSPORTER_1"/>
    <property type="match status" value="1"/>
</dbReference>
<dbReference type="PANTHER" id="PTHR43790:SF9">
    <property type="entry name" value="GALACTOFURANOSE TRANSPORTER ATP-BINDING PROTEIN YTFR"/>
    <property type="match status" value="1"/>
</dbReference>
<dbReference type="GO" id="GO:0005524">
    <property type="term" value="F:ATP binding"/>
    <property type="evidence" value="ECO:0007669"/>
    <property type="project" value="UniProtKB-KW"/>
</dbReference>
<keyword evidence="5" id="KW-0677">Repeat</keyword>
<dbReference type="AlphaFoldDB" id="A0A6J7I9S2"/>
<keyword evidence="2" id="KW-0813">Transport</keyword>
<dbReference type="GO" id="GO:0016887">
    <property type="term" value="F:ATP hydrolysis activity"/>
    <property type="evidence" value="ECO:0007669"/>
    <property type="project" value="InterPro"/>
</dbReference>